<name>A0AAV7LSM0_PLEWA</name>
<reference evidence="1" key="1">
    <citation type="journal article" date="2022" name="bioRxiv">
        <title>Sequencing and chromosome-scale assembly of the giantPleurodeles waltlgenome.</title>
        <authorList>
            <person name="Brown T."/>
            <person name="Elewa A."/>
            <person name="Iarovenko S."/>
            <person name="Subramanian E."/>
            <person name="Araus A.J."/>
            <person name="Petzold A."/>
            <person name="Susuki M."/>
            <person name="Suzuki K.-i.T."/>
            <person name="Hayashi T."/>
            <person name="Toyoda A."/>
            <person name="Oliveira C."/>
            <person name="Osipova E."/>
            <person name="Leigh N.D."/>
            <person name="Simon A."/>
            <person name="Yun M.H."/>
        </authorList>
    </citation>
    <scope>NUCLEOTIDE SEQUENCE</scope>
    <source>
        <strain evidence="1">20211129_DDA</strain>
        <tissue evidence="1">Liver</tissue>
    </source>
</reference>
<accession>A0AAV7LSM0</accession>
<dbReference type="Proteomes" id="UP001066276">
    <property type="component" value="Chromosome 11"/>
</dbReference>
<evidence type="ECO:0000313" key="1">
    <source>
        <dbReference type="EMBL" id="KAJ1093999.1"/>
    </source>
</evidence>
<comment type="caution">
    <text evidence="1">The sequence shown here is derived from an EMBL/GenBank/DDBJ whole genome shotgun (WGS) entry which is preliminary data.</text>
</comment>
<proteinExistence type="predicted"/>
<organism evidence="1 2">
    <name type="scientific">Pleurodeles waltl</name>
    <name type="common">Iberian ribbed newt</name>
    <dbReference type="NCBI Taxonomy" id="8319"/>
    <lineage>
        <taxon>Eukaryota</taxon>
        <taxon>Metazoa</taxon>
        <taxon>Chordata</taxon>
        <taxon>Craniata</taxon>
        <taxon>Vertebrata</taxon>
        <taxon>Euteleostomi</taxon>
        <taxon>Amphibia</taxon>
        <taxon>Batrachia</taxon>
        <taxon>Caudata</taxon>
        <taxon>Salamandroidea</taxon>
        <taxon>Salamandridae</taxon>
        <taxon>Pleurodelinae</taxon>
        <taxon>Pleurodeles</taxon>
    </lineage>
</organism>
<dbReference type="AlphaFoldDB" id="A0AAV7LSM0"/>
<gene>
    <name evidence="1" type="ORF">NDU88_007085</name>
</gene>
<evidence type="ECO:0000313" key="2">
    <source>
        <dbReference type="Proteomes" id="UP001066276"/>
    </source>
</evidence>
<dbReference type="EMBL" id="JANPWB010000015">
    <property type="protein sequence ID" value="KAJ1093999.1"/>
    <property type="molecule type" value="Genomic_DNA"/>
</dbReference>
<protein>
    <submittedName>
        <fullName evidence="1">Uncharacterized protein</fullName>
    </submittedName>
</protein>
<keyword evidence="2" id="KW-1185">Reference proteome</keyword>
<sequence>MRSECAHCGATAQALPISPGKRRHRQLVPLRTADVPRVVSVRTESVRALWCNLTPRLISPGKCRPRRPVPLRTADVPRVVSVRTEVQAHRPSSQSTQVAPCAIAHSIAIAPFTSPCAHCGATSHPVSSAQASADRGALCHCAQLMCLA</sequence>